<sequence length="156" mass="17996">MPIHRYKILEALYSFHLRPFCSKSVYICLNKESFSNKDVAIQLTSAVYQITAMNSSIKFILKNVQDLSEEEKQRILDAIKPIKQLLHFYENLSNRLNERIYEWDKLAKAPDYLTKKSVRSTFPWGKIAISCGVLGEQEKTLLSAPGRLGPSRNKTK</sequence>
<comment type="caution">
    <text evidence="1">The sequence shown here is derived from an EMBL/GenBank/DDBJ whole genome shotgun (WGS) entry which is preliminary data.</text>
</comment>
<accession>A0A834IKH3</accession>
<organism evidence="1 2">
    <name type="scientific">Rhynchophorus ferrugineus</name>
    <name type="common">Red palm weevil</name>
    <name type="synonym">Curculio ferrugineus</name>
    <dbReference type="NCBI Taxonomy" id="354439"/>
    <lineage>
        <taxon>Eukaryota</taxon>
        <taxon>Metazoa</taxon>
        <taxon>Ecdysozoa</taxon>
        <taxon>Arthropoda</taxon>
        <taxon>Hexapoda</taxon>
        <taxon>Insecta</taxon>
        <taxon>Pterygota</taxon>
        <taxon>Neoptera</taxon>
        <taxon>Endopterygota</taxon>
        <taxon>Coleoptera</taxon>
        <taxon>Polyphaga</taxon>
        <taxon>Cucujiformia</taxon>
        <taxon>Curculionidae</taxon>
        <taxon>Dryophthorinae</taxon>
        <taxon>Rhynchophorus</taxon>
    </lineage>
</organism>
<proteinExistence type="predicted"/>
<reference evidence="1" key="1">
    <citation type="submission" date="2020-08" db="EMBL/GenBank/DDBJ databases">
        <title>Genome sequencing and assembly of the red palm weevil Rhynchophorus ferrugineus.</title>
        <authorList>
            <person name="Dias G.B."/>
            <person name="Bergman C.M."/>
            <person name="Manee M."/>
        </authorList>
    </citation>
    <scope>NUCLEOTIDE SEQUENCE</scope>
    <source>
        <strain evidence="1">AA-2017</strain>
        <tissue evidence="1">Whole larva</tissue>
    </source>
</reference>
<dbReference type="OrthoDB" id="439236at2759"/>
<protein>
    <submittedName>
        <fullName evidence="1">Uncharacterized protein</fullName>
    </submittedName>
</protein>
<name>A0A834IKH3_RHYFE</name>
<evidence type="ECO:0000313" key="2">
    <source>
        <dbReference type="Proteomes" id="UP000625711"/>
    </source>
</evidence>
<dbReference type="EMBL" id="JAACXV010000162">
    <property type="protein sequence ID" value="KAF7282639.1"/>
    <property type="molecule type" value="Genomic_DNA"/>
</dbReference>
<dbReference type="Proteomes" id="UP000625711">
    <property type="component" value="Unassembled WGS sequence"/>
</dbReference>
<gene>
    <name evidence="1" type="ORF">GWI33_002237</name>
</gene>
<dbReference type="AlphaFoldDB" id="A0A834IKH3"/>
<evidence type="ECO:0000313" key="1">
    <source>
        <dbReference type="EMBL" id="KAF7282639.1"/>
    </source>
</evidence>
<keyword evidence="2" id="KW-1185">Reference proteome</keyword>